<evidence type="ECO:0000313" key="3">
    <source>
        <dbReference type="Proteomes" id="UP000002218"/>
    </source>
</evidence>
<dbReference type="AlphaFoldDB" id="C8XCK7"/>
<dbReference type="InParanoid" id="C8XCK7"/>
<evidence type="ECO:0000259" key="1">
    <source>
        <dbReference type="Pfam" id="PF13453"/>
    </source>
</evidence>
<proteinExistence type="predicted"/>
<keyword evidence="3" id="KW-1185">Reference proteome</keyword>
<dbReference type="InterPro" id="IPR027392">
    <property type="entry name" value="TF_Znf"/>
</dbReference>
<dbReference type="STRING" id="479431.Namu_1165"/>
<dbReference type="OrthoDB" id="9814037at2"/>
<evidence type="ECO:0000313" key="2">
    <source>
        <dbReference type="EMBL" id="ACV77572.1"/>
    </source>
</evidence>
<dbReference type="Pfam" id="PF13453">
    <property type="entry name" value="Zn_ribbon_TFIIB"/>
    <property type="match status" value="1"/>
</dbReference>
<protein>
    <recommendedName>
        <fullName evidence="1">Transcription factor zinc-finger domain-containing protein</fullName>
    </recommendedName>
</protein>
<accession>C8XCK7</accession>
<reference evidence="2 3" key="2">
    <citation type="journal article" date="2010" name="Stand. Genomic Sci.">
        <title>Complete genome sequence of Nakamurella multipartita type strain (Y-104).</title>
        <authorList>
            <person name="Tice H."/>
            <person name="Mayilraj S."/>
            <person name="Sims D."/>
            <person name="Lapidus A."/>
            <person name="Nolan M."/>
            <person name="Lucas S."/>
            <person name="Glavina Del Rio T."/>
            <person name="Copeland A."/>
            <person name="Cheng J.F."/>
            <person name="Meincke L."/>
            <person name="Bruce D."/>
            <person name="Goodwin L."/>
            <person name="Pitluck S."/>
            <person name="Ivanova N."/>
            <person name="Mavromatis K."/>
            <person name="Ovchinnikova G."/>
            <person name="Pati A."/>
            <person name="Chen A."/>
            <person name="Palaniappan K."/>
            <person name="Land M."/>
            <person name="Hauser L."/>
            <person name="Chang Y.J."/>
            <person name="Jeffries C.D."/>
            <person name="Detter J.C."/>
            <person name="Brettin T."/>
            <person name="Rohde M."/>
            <person name="Goker M."/>
            <person name="Bristow J."/>
            <person name="Eisen J.A."/>
            <person name="Markowitz V."/>
            <person name="Hugenholtz P."/>
            <person name="Kyrpides N.C."/>
            <person name="Klenk H.P."/>
            <person name="Chen F."/>
        </authorList>
    </citation>
    <scope>NUCLEOTIDE SEQUENCE [LARGE SCALE GENOMIC DNA]</scope>
    <source>
        <strain evidence="3">ATCC 700099 / DSM 44233 / CIP 104796 / JCM 9543 / NBRC 105858 / Y-104</strain>
    </source>
</reference>
<organism evidence="2 3">
    <name type="scientific">Nakamurella multipartita (strain ATCC 700099 / DSM 44233 / CIP 104796 / JCM 9543 / NBRC 105858 / Y-104)</name>
    <name type="common">Microsphaera multipartita</name>
    <dbReference type="NCBI Taxonomy" id="479431"/>
    <lineage>
        <taxon>Bacteria</taxon>
        <taxon>Bacillati</taxon>
        <taxon>Actinomycetota</taxon>
        <taxon>Actinomycetes</taxon>
        <taxon>Nakamurellales</taxon>
        <taxon>Nakamurellaceae</taxon>
        <taxon>Nakamurella</taxon>
    </lineage>
</organism>
<dbReference type="KEGG" id="nml:Namu_1165"/>
<feature type="domain" description="Transcription factor zinc-finger" evidence="1">
    <location>
        <begin position="4"/>
        <end position="43"/>
    </location>
</feature>
<name>C8XCK7_NAKMY</name>
<dbReference type="EMBL" id="CP001737">
    <property type="protein sequence ID" value="ACV77572.1"/>
    <property type="molecule type" value="Genomic_DNA"/>
</dbReference>
<sequence length="101" mass="11709">MSLICPKCQGKMRSAERDGVTVEVCKQCRGVFLDRGELERLMAAESQFFGLTPPVVEAAPIVDYDRPQRPAKDARRDYDRVRADKLRPKKRKKTFLEEFFD</sequence>
<reference evidence="3" key="1">
    <citation type="submission" date="2009-09" db="EMBL/GenBank/DDBJ databases">
        <title>The complete genome of Nakamurella multipartita DSM 44233.</title>
        <authorList>
            <consortium name="US DOE Joint Genome Institute (JGI-PGF)"/>
            <person name="Lucas S."/>
            <person name="Copeland A."/>
            <person name="Lapidus A."/>
            <person name="Glavina del Rio T."/>
            <person name="Dalin E."/>
            <person name="Tice H."/>
            <person name="Bruce D."/>
            <person name="Goodwin L."/>
            <person name="Pitluck S."/>
            <person name="Kyrpides N."/>
            <person name="Mavromatis K."/>
            <person name="Ivanova N."/>
            <person name="Ovchinnikova G."/>
            <person name="Sims D."/>
            <person name="Meincke L."/>
            <person name="Brettin T."/>
            <person name="Detter J.C."/>
            <person name="Han C."/>
            <person name="Larimer F."/>
            <person name="Land M."/>
            <person name="Hauser L."/>
            <person name="Markowitz V."/>
            <person name="Cheng J.-F."/>
            <person name="Hugenholtz P."/>
            <person name="Woyke T."/>
            <person name="Wu D."/>
            <person name="Klenk H.-P."/>
            <person name="Eisen J.A."/>
        </authorList>
    </citation>
    <scope>NUCLEOTIDE SEQUENCE [LARGE SCALE GENOMIC DNA]</scope>
    <source>
        <strain evidence="3">ATCC 700099 / DSM 44233 / CIP 104796 / JCM 9543 / NBRC 105858 / Y-104</strain>
    </source>
</reference>
<gene>
    <name evidence="2" type="ordered locus">Namu_1165</name>
</gene>
<dbReference type="eggNOG" id="COG3809">
    <property type="taxonomic scope" value="Bacteria"/>
</dbReference>
<dbReference type="HOGENOM" id="CLU_147819_0_1_11"/>
<dbReference type="Proteomes" id="UP000002218">
    <property type="component" value="Chromosome"/>
</dbReference>